<organism evidence="1 2">
    <name type="scientific">Acrasis kona</name>
    <dbReference type="NCBI Taxonomy" id="1008807"/>
    <lineage>
        <taxon>Eukaryota</taxon>
        <taxon>Discoba</taxon>
        <taxon>Heterolobosea</taxon>
        <taxon>Tetramitia</taxon>
        <taxon>Eutetramitia</taxon>
        <taxon>Acrasidae</taxon>
        <taxon>Acrasis</taxon>
    </lineage>
</organism>
<dbReference type="EMBL" id="JAOPGA020001789">
    <property type="protein sequence ID" value="KAL0491340.1"/>
    <property type="molecule type" value="Genomic_DNA"/>
</dbReference>
<sequence length="98" mass="11568">MMTYRHEQSVLAEVLINGTEFKSEGPFLWGDGSSKEYEITEVFAKKKTKELCSEKTFEFHHLSYKKAIRKIHFYEVNILEEDAEAQLDSVWKKLAFKM</sequence>
<protein>
    <submittedName>
        <fullName evidence="1">Uncharacterized protein</fullName>
    </submittedName>
</protein>
<reference evidence="1 2" key="1">
    <citation type="submission" date="2024-03" db="EMBL/GenBank/DDBJ databases">
        <title>The Acrasis kona genome and developmental transcriptomes reveal deep origins of eukaryotic multicellular pathways.</title>
        <authorList>
            <person name="Sheikh S."/>
            <person name="Fu C.-J."/>
            <person name="Brown M.W."/>
            <person name="Baldauf S.L."/>
        </authorList>
    </citation>
    <scope>NUCLEOTIDE SEQUENCE [LARGE SCALE GENOMIC DNA]</scope>
    <source>
        <strain evidence="1 2">ATCC MYA-3509</strain>
    </source>
</reference>
<comment type="caution">
    <text evidence="1">The sequence shown here is derived from an EMBL/GenBank/DDBJ whole genome shotgun (WGS) entry which is preliminary data.</text>
</comment>
<name>A0AAW2ZRC4_9EUKA</name>
<proteinExistence type="predicted"/>
<gene>
    <name evidence="1" type="ORF">AKO1_009886</name>
</gene>
<evidence type="ECO:0000313" key="1">
    <source>
        <dbReference type="EMBL" id="KAL0491340.1"/>
    </source>
</evidence>
<evidence type="ECO:0000313" key="2">
    <source>
        <dbReference type="Proteomes" id="UP001431209"/>
    </source>
</evidence>
<dbReference type="Proteomes" id="UP001431209">
    <property type="component" value="Unassembled WGS sequence"/>
</dbReference>
<dbReference type="AlphaFoldDB" id="A0AAW2ZRC4"/>
<keyword evidence="2" id="KW-1185">Reference proteome</keyword>
<accession>A0AAW2ZRC4</accession>